<name>A0A8J5LFH5_ZINOF</name>
<sequence>MTSLYREGIPIAYKVYDYIKVFFLHEFCSLSKSLQQVQQLRLLRDLATEGLFDIITNVLQSQDRKLVSVGTDILILFLNQDANLLRSYVLQQEGITILGQLRDAIVDIFYEKHLPLLLDVIASSCPPQNSSCSITNRPASITATKPEILANICELLCFCVIHHPCRIRGGFLVNNAIEKVLCLTRRREKFLVVSAVRFMRTIVSCNDEHLLRHIARNNILKPVIEAFIENGDRYNMLHSGVLELLEYIRRLLENPETKNAATSMEPRSQTEQRALEKEEEDYFNEDSDEEDSAAGFSQSRNQHARAKMPNGIKDHSSFRVLIAGRYFTRPGSVGLVDYDDDDEDYNPPPKKSDTSTEDDVVTFSKIKRRSANLHENKDRKSEPTKKQKLDIRVNDGKAAVSSASASCSDNNSQSGSNEVDKLAVKVSSKSVVINHLAEAPETRQSSGEDSPSIPPNSSLSKGVPNG</sequence>
<dbReference type="GO" id="GO:0030289">
    <property type="term" value="C:protein phosphatase 4 complex"/>
    <property type="evidence" value="ECO:0007669"/>
    <property type="project" value="TreeGrafter"/>
</dbReference>
<dbReference type="PANTHER" id="PTHR23318">
    <property type="entry name" value="ATP SYNTHASE GAMMA-RELATED"/>
    <property type="match status" value="1"/>
</dbReference>
<feature type="compositionally biased region" description="Basic and acidic residues" evidence="3">
    <location>
        <begin position="372"/>
        <end position="395"/>
    </location>
</feature>
<dbReference type="AlphaFoldDB" id="A0A8J5LFH5"/>
<evidence type="ECO:0000256" key="1">
    <source>
        <dbReference type="ARBA" id="ARBA00004123"/>
    </source>
</evidence>
<evidence type="ECO:0000313" key="5">
    <source>
        <dbReference type="EMBL" id="KAG6525703.1"/>
    </source>
</evidence>
<dbReference type="Proteomes" id="UP000734854">
    <property type="component" value="Unassembled WGS sequence"/>
</dbReference>
<feature type="region of interest" description="Disordered" evidence="3">
    <location>
        <begin position="333"/>
        <end position="421"/>
    </location>
</feature>
<evidence type="ECO:0000256" key="2">
    <source>
        <dbReference type="ARBA" id="ARBA00023242"/>
    </source>
</evidence>
<feature type="region of interest" description="Disordered" evidence="3">
    <location>
        <begin position="258"/>
        <end position="311"/>
    </location>
</feature>
<dbReference type="SUPFAM" id="SSF48371">
    <property type="entry name" value="ARM repeat"/>
    <property type="match status" value="1"/>
</dbReference>
<dbReference type="InterPro" id="IPR051137">
    <property type="entry name" value="PP4R3-like"/>
</dbReference>
<dbReference type="PANTHER" id="PTHR23318:SF0">
    <property type="entry name" value="SERINE_THREONINE-PROTEIN PHOSPHATASE 4 REGULATORY SUBUNIT 3"/>
    <property type="match status" value="1"/>
</dbReference>
<proteinExistence type="predicted"/>
<gene>
    <name evidence="5" type="ORF">ZIOFF_015669</name>
</gene>
<feature type="compositionally biased region" description="Polar residues" evidence="3">
    <location>
        <begin position="258"/>
        <end position="267"/>
    </location>
</feature>
<feature type="compositionally biased region" description="Polar residues" evidence="3">
    <location>
        <begin position="442"/>
        <end position="460"/>
    </location>
</feature>
<feature type="compositionally biased region" description="Acidic residues" evidence="3">
    <location>
        <begin position="277"/>
        <end position="292"/>
    </location>
</feature>
<accession>A0A8J5LFH5</accession>
<keyword evidence="6" id="KW-1185">Reference proteome</keyword>
<evidence type="ECO:0000259" key="4">
    <source>
        <dbReference type="Pfam" id="PF04802"/>
    </source>
</evidence>
<feature type="compositionally biased region" description="Low complexity" evidence="3">
    <location>
        <begin position="398"/>
        <end position="417"/>
    </location>
</feature>
<comment type="caution">
    <text evidence="5">The sequence shown here is derived from an EMBL/GenBank/DDBJ whole genome shotgun (WGS) entry which is preliminary data.</text>
</comment>
<feature type="domain" description="Serine/threonine-protein phosphatase 4 regulatory subunit 3-like central" evidence="4">
    <location>
        <begin position="102"/>
        <end position="250"/>
    </location>
</feature>
<feature type="domain" description="Serine/threonine-protein phosphatase 4 regulatory subunit 3-like central" evidence="4">
    <location>
        <begin position="21"/>
        <end position="93"/>
    </location>
</feature>
<dbReference type="GO" id="GO:0005654">
    <property type="term" value="C:nucleoplasm"/>
    <property type="evidence" value="ECO:0007669"/>
    <property type="project" value="TreeGrafter"/>
</dbReference>
<protein>
    <recommendedName>
        <fullName evidence="4">Serine/threonine-protein phosphatase 4 regulatory subunit 3-like central domain-containing protein</fullName>
    </recommendedName>
</protein>
<reference evidence="5 6" key="1">
    <citation type="submission" date="2020-08" db="EMBL/GenBank/DDBJ databases">
        <title>Plant Genome Project.</title>
        <authorList>
            <person name="Zhang R.-G."/>
        </authorList>
    </citation>
    <scope>NUCLEOTIDE SEQUENCE [LARGE SCALE GENOMIC DNA]</scope>
    <source>
        <tissue evidence="5">Rhizome</tissue>
    </source>
</reference>
<organism evidence="5 6">
    <name type="scientific">Zingiber officinale</name>
    <name type="common">Ginger</name>
    <name type="synonym">Amomum zingiber</name>
    <dbReference type="NCBI Taxonomy" id="94328"/>
    <lineage>
        <taxon>Eukaryota</taxon>
        <taxon>Viridiplantae</taxon>
        <taxon>Streptophyta</taxon>
        <taxon>Embryophyta</taxon>
        <taxon>Tracheophyta</taxon>
        <taxon>Spermatophyta</taxon>
        <taxon>Magnoliopsida</taxon>
        <taxon>Liliopsida</taxon>
        <taxon>Zingiberales</taxon>
        <taxon>Zingiberaceae</taxon>
        <taxon>Zingiber</taxon>
    </lineage>
</organism>
<evidence type="ECO:0000256" key="3">
    <source>
        <dbReference type="SAM" id="MobiDB-lite"/>
    </source>
</evidence>
<dbReference type="GO" id="GO:0072542">
    <property type="term" value="F:protein phosphatase activator activity"/>
    <property type="evidence" value="ECO:0007669"/>
    <property type="project" value="TreeGrafter"/>
</dbReference>
<dbReference type="InterPro" id="IPR016024">
    <property type="entry name" value="ARM-type_fold"/>
</dbReference>
<feature type="region of interest" description="Disordered" evidence="3">
    <location>
        <begin position="435"/>
        <end position="466"/>
    </location>
</feature>
<dbReference type="EMBL" id="JACMSC010000004">
    <property type="protein sequence ID" value="KAG6525703.1"/>
    <property type="molecule type" value="Genomic_DNA"/>
</dbReference>
<dbReference type="Pfam" id="PF04802">
    <property type="entry name" value="PP4R3"/>
    <property type="match status" value="2"/>
</dbReference>
<comment type="subcellular location">
    <subcellularLocation>
        <location evidence="1">Nucleus</location>
    </subcellularLocation>
</comment>
<dbReference type="InterPro" id="IPR006887">
    <property type="entry name" value="P4R3-like_central_dom"/>
</dbReference>
<keyword evidence="2" id="KW-0539">Nucleus</keyword>
<evidence type="ECO:0000313" key="6">
    <source>
        <dbReference type="Proteomes" id="UP000734854"/>
    </source>
</evidence>